<dbReference type="GO" id="GO:0005730">
    <property type="term" value="C:nucleolus"/>
    <property type="evidence" value="ECO:0007669"/>
    <property type="project" value="TreeGrafter"/>
</dbReference>
<dbReference type="GO" id="GO:0034506">
    <property type="term" value="C:chromosome, centromeric core domain"/>
    <property type="evidence" value="ECO:0007669"/>
    <property type="project" value="TreeGrafter"/>
</dbReference>
<evidence type="ECO:0000313" key="3">
    <source>
        <dbReference type="EMBL" id="ORX53149.1"/>
    </source>
</evidence>
<dbReference type="GO" id="GO:1990644">
    <property type="term" value="F:microtubule site clamp"/>
    <property type="evidence" value="ECO:0007669"/>
    <property type="project" value="TreeGrafter"/>
</dbReference>
<dbReference type="Pfam" id="PF12539">
    <property type="entry name" value="Csm1"/>
    <property type="match status" value="1"/>
</dbReference>
<dbReference type="OrthoDB" id="2431049at2759"/>
<feature type="coiled-coil region" evidence="1">
    <location>
        <begin position="85"/>
        <end position="160"/>
    </location>
</feature>
<feature type="coiled-coil region" evidence="1">
    <location>
        <begin position="10"/>
        <end position="44"/>
    </location>
</feature>
<dbReference type="InterPro" id="IPR020981">
    <property type="entry name" value="Csm1/Pcs1_C"/>
</dbReference>
<evidence type="ECO:0000259" key="2">
    <source>
        <dbReference type="Pfam" id="PF12539"/>
    </source>
</evidence>
<protein>
    <recommendedName>
        <fullName evidence="2">Monopolin complex subunit Csm1/Pcs1 C-terminal domain-containing protein</fullName>
    </recommendedName>
</protein>
<proteinExistence type="predicted"/>
<accession>A0A1X2GGG7</accession>
<dbReference type="CDD" id="cd23787">
    <property type="entry name" value="RWD_CSM1"/>
    <property type="match status" value="1"/>
</dbReference>
<evidence type="ECO:0000256" key="1">
    <source>
        <dbReference type="SAM" id="Coils"/>
    </source>
</evidence>
<dbReference type="Gene3D" id="3.90.1150.80">
    <property type="match status" value="1"/>
</dbReference>
<keyword evidence="1" id="KW-0175">Coiled coil</keyword>
<dbReference type="InterPro" id="IPR040349">
    <property type="entry name" value="Csm1/Pcs1"/>
</dbReference>
<dbReference type="GO" id="GO:0045144">
    <property type="term" value="P:meiotic sister chromatid segregation"/>
    <property type="evidence" value="ECO:0007669"/>
    <property type="project" value="TreeGrafter"/>
</dbReference>
<dbReference type="AlphaFoldDB" id="A0A1X2GGG7"/>
<reference evidence="3 4" key="1">
    <citation type="submission" date="2016-07" db="EMBL/GenBank/DDBJ databases">
        <title>Pervasive Adenine N6-methylation of Active Genes in Fungi.</title>
        <authorList>
            <consortium name="DOE Joint Genome Institute"/>
            <person name="Mondo S.J."/>
            <person name="Dannebaum R.O."/>
            <person name="Kuo R.C."/>
            <person name="Labutti K."/>
            <person name="Haridas S."/>
            <person name="Kuo A."/>
            <person name="Salamov A."/>
            <person name="Ahrendt S.R."/>
            <person name="Lipzen A."/>
            <person name="Sullivan W."/>
            <person name="Andreopoulos W.B."/>
            <person name="Clum A."/>
            <person name="Lindquist E."/>
            <person name="Daum C."/>
            <person name="Ramamoorthy G.K."/>
            <person name="Gryganskyi A."/>
            <person name="Culley D."/>
            <person name="Magnuson J.K."/>
            <person name="James T.Y."/>
            <person name="O'Malley M.A."/>
            <person name="Stajich J.E."/>
            <person name="Spatafora J.W."/>
            <person name="Visel A."/>
            <person name="Grigoriev I.V."/>
        </authorList>
    </citation>
    <scope>NUCLEOTIDE SEQUENCE [LARGE SCALE GENOMIC DNA]</scope>
    <source>
        <strain evidence="3 4">NRRL 3301</strain>
    </source>
</reference>
<sequence length="254" mass="29454">MDQSDNPKKKKRLANESEDLVKENELLRKRVQMLEERAVSAENGFVELSNLRYTDAEKSLKEYKEVAQRRFDASDEETRQLHELTASYEQHAVELRQQLDSAKDEITRLQEIVTNPPAFVNKSQSTGNDVQPLKRTEQRLAKSEDRVRSLQAQLAAKNELFYKITGIDIKTSHTERENDVHCELQGRVGRLHFRLDFSNEAEGNVSYIPLLGHSDRAVARLIPEDFRDTIDFTADQCPMFIWRLLTAINKKEHD</sequence>
<dbReference type="GO" id="GO:0051315">
    <property type="term" value="P:attachment of mitotic spindle microtubules to kinetochore"/>
    <property type="evidence" value="ECO:0007669"/>
    <property type="project" value="TreeGrafter"/>
</dbReference>
<dbReference type="EMBL" id="MCGT01000016">
    <property type="protein sequence ID" value="ORX53149.1"/>
    <property type="molecule type" value="Genomic_DNA"/>
</dbReference>
<comment type="caution">
    <text evidence="3">The sequence shown here is derived from an EMBL/GenBank/DDBJ whole genome shotgun (WGS) entry which is preliminary data.</text>
</comment>
<dbReference type="GO" id="GO:0033551">
    <property type="term" value="C:monopolin complex"/>
    <property type="evidence" value="ECO:0007669"/>
    <property type="project" value="InterPro"/>
</dbReference>
<feature type="domain" description="Monopolin complex subunit Csm1/Pcs1 C-terminal" evidence="2">
    <location>
        <begin position="157"/>
        <end position="234"/>
    </location>
</feature>
<dbReference type="GO" id="GO:0072686">
    <property type="term" value="C:mitotic spindle"/>
    <property type="evidence" value="ECO:0007669"/>
    <property type="project" value="TreeGrafter"/>
</dbReference>
<dbReference type="InterPro" id="IPR038608">
    <property type="entry name" value="Csm1/Pcs1_C_sf"/>
</dbReference>
<keyword evidence="4" id="KW-1185">Reference proteome</keyword>
<dbReference type="Proteomes" id="UP000242146">
    <property type="component" value="Unassembled WGS sequence"/>
</dbReference>
<gene>
    <name evidence="3" type="ORF">DM01DRAFT_1336343</name>
</gene>
<dbReference type="PANTHER" id="PTHR28006">
    <property type="entry name" value="MONOPOLIN COMPLEX SUBUNIT CSM1"/>
    <property type="match status" value="1"/>
</dbReference>
<organism evidence="3 4">
    <name type="scientific">Hesseltinella vesiculosa</name>
    <dbReference type="NCBI Taxonomy" id="101127"/>
    <lineage>
        <taxon>Eukaryota</taxon>
        <taxon>Fungi</taxon>
        <taxon>Fungi incertae sedis</taxon>
        <taxon>Mucoromycota</taxon>
        <taxon>Mucoromycotina</taxon>
        <taxon>Mucoromycetes</taxon>
        <taxon>Mucorales</taxon>
        <taxon>Cunninghamellaceae</taxon>
        <taxon>Hesseltinella</taxon>
    </lineage>
</organism>
<evidence type="ECO:0000313" key="4">
    <source>
        <dbReference type="Proteomes" id="UP000242146"/>
    </source>
</evidence>
<name>A0A1X2GGG7_9FUNG</name>
<dbReference type="PANTHER" id="PTHR28006:SF1">
    <property type="entry name" value="MONOPOLIN COMPLEX SUBUNIT CSM1"/>
    <property type="match status" value="1"/>
</dbReference>